<feature type="compositionally biased region" description="Basic and acidic residues" evidence="1">
    <location>
        <begin position="8"/>
        <end position="19"/>
    </location>
</feature>
<feature type="region of interest" description="Disordered" evidence="1">
    <location>
        <begin position="462"/>
        <end position="495"/>
    </location>
</feature>
<feature type="region of interest" description="Disordered" evidence="1">
    <location>
        <begin position="572"/>
        <end position="601"/>
    </location>
</feature>
<dbReference type="GeneID" id="13447151"/>
<dbReference type="RefSeq" id="XP_003872590.1">
    <property type="nucleotide sequence ID" value="XM_003872541.1"/>
</dbReference>
<dbReference type="KEGG" id="lmi:LMXM_08_0270"/>
<feature type="compositionally biased region" description="Basic and acidic residues" evidence="1">
    <location>
        <begin position="108"/>
        <end position="124"/>
    </location>
</feature>
<protein>
    <submittedName>
        <fullName evidence="2">Uncharacterized protein</fullName>
    </submittedName>
</protein>
<reference evidence="2 3" key="1">
    <citation type="journal article" date="2011" name="Genome Res.">
        <title>Chromosome and gene copy number variation allow major structural change between species and strains of Leishmania.</title>
        <authorList>
            <person name="Rogers M.B."/>
            <person name="Hilley J.D."/>
            <person name="Dickens N.J."/>
            <person name="Wilkes J."/>
            <person name="Bates P.A."/>
            <person name="Depledge D.P."/>
            <person name="Harris D."/>
            <person name="Her Y."/>
            <person name="Herzyk P."/>
            <person name="Imamura H."/>
            <person name="Otto T.D."/>
            <person name="Sanders M."/>
            <person name="Seeger K."/>
            <person name="Dujardin J.C."/>
            <person name="Berriman M."/>
            <person name="Smith D.F."/>
            <person name="Hertz-Fowler C."/>
            <person name="Mottram J.C."/>
        </authorList>
    </citation>
    <scope>NUCLEOTIDE SEQUENCE [LARGE SCALE GENOMIC DNA]</scope>
    <source>
        <strain evidence="2 3">MHOM/GT/2001/U1103</strain>
    </source>
</reference>
<name>E9AMA6_LEIMU</name>
<feature type="region of interest" description="Disordered" evidence="1">
    <location>
        <begin position="632"/>
        <end position="659"/>
    </location>
</feature>
<sequence>MSAPSQAPDERHHGSRDSMKAAAMRDALCSRIRTLGASILAITQSAMKEVAELEAEYAEQQRRLAKRQSQCPSSPCPGKAAAKSSPPQSRVRHTSDHVPRSGAPTAAAEKDEKRAESSTKGDKSGYARSYLWQTDAAVMELCAAAEANFQRVLANRVSQSQRSLRPAFTGETAGDARAVWGDDDCDKGGQPRVPRHWRRGAPLYDLSNAAITSQHGRCVNGAEVTKDVHDNGVQPSSTSSGAIQGDNGGLLSPVITAGGAIPLSARAPATASQLSQQAEQEALTALHIVPDQAIDSITAEASIKAKVRAEAGRCTSQQRPAWSLSGLAPEHSYYNVVYIHELAHPRRLSGNGGSGDDADLASVRGQNNDRACAPQPRLTSRVLHRGATTSRTAPNKAGEAPLRITSYVQAMYAVDRTDAAVRKPPANPDTKAAPLTTPAPARMNGDTTLVQLKLCVPAQRSGCNGSSRIEASPLTATDTKPTGVKFSSSSTVDRVSDSGADRAVASAPSAAVPSTVAKAQIVARIESIEDWQRDRHADVEERIRRRRRSSVVPAGWQGEYYYYANPGGAATRTDEAGMPTSFPVSSPTHTGPRTPVRGASQPPTIVAAASNIGAAATAGFSGAADMAATMEGNDAHRGTPHQQPRQGHPSSWPLSRSCAVASPSLRGKTTTCTVLLRTRPQLSKSLGSSSKAKSGAVADISRKSNSSRAQVRQPAQLLPRTTARGTVMATPTSAVAAAAASTPSSKGALCPALEVVVANTYNSIEWAFGGAARRASTMAPDLAHGESPLSSASLLWAAHQKREQDDEEQRRWNARTRQPHGLDIHAPIDLRIS</sequence>
<feature type="region of interest" description="Disordered" evidence="1">
    <location>
        <begin position="57"/>
        <end position="124"/>
    </location>
</feature>
<feature type="compositionally biased region" description="Polar residues" evidence="1">
    <location>
        <begin position="582"/>
        <end position="591"/>
    </location>
</feature>
<accession>E9AMA6</accession>
<feature type="compositionally biased region" description="Basic and acidic residues" evidence="1">
    <location>
        <begin position="800"/>
        <end position="811"/>
    </location>
</feature>
<keyword evidence="3" id="KW-1185">Reference proteome</keyword>
<feature type="region of interest" description="Disordered" evidence="1">
    <location>
        <begin position="421"/>
        <end position="443"/>
    </location>
</feature>
<feature type="region of interest" description="Disordered" evidence="1">
    <location>
        <begin position="800"/>
        <end position="819"/>
    </location>
</feature>
<dbReference type="VEuPathDB" id="TriTrypDB:LmxM.08.0270"/>
<feature type="compositionally biased region" description="Low complexity" evidence="1">
    <location>
        <begin position="428"/>
        <end position="441"/>
    </location>
</feature>
<dbReference type="OrthoDB" id="267148at2759"/>
<feature type="compositionally biased region" description="Polar residues" evidence="1">
    <location>
        <begin position="640"/>
        <end position="654"/>
    </location>
</feature>
<proteinExistence type="predicted"/>
<gene>
    <name evidence="2" type="ORF">LMXM_08_0270</name>
</gene>
<feature type="compositionally biased region" description="Polar residues" evidence="1">
    <location>
        <begin position="462"/>
        <end position="480"/>
    </location>
</feature>
<evidence type="ECO:0000313" key="3">
    <source>
        <dbReference type="Proteomes" id="UP000007259"/>
    </source>
</evidence>
<dbReference type="EMBL" id="FR799561">
    <property type="protein sequence ID" value="CBZ24061.1"/>
    <property type="molecule type" value="Genomic_DNA"/>
</dbReference>
<dbReference type="PhylomeDB" id="E9AMA6"/>
<feature type="compositionally biased region" description="Low complexity" evidence="1">
    <location>
        <begin position="682"/>
        <end position="696"/>
    </location>
</feature>
<evidence type="ECO:0000256" key="1">
    <source>
        <dbReference type="SAM" id="MobiDB-lite"/>
    </source>
</evidence>
<dbReference type="Proteomes" id="UP000007259">
    <property type="component" value="Chromosome 8"/>
</dbReference>
<dbReference type="AlphaFoldDB" id="E9AMA6"/>
<evidence type="ECO:0000313" key="2">
    <source>
        <dbReference type="EMBL" id="CBZ24061.1"/>
    </source>
</evidence>
<dbReference type="OMA" id="YVQAMYA"/>
<feature type="region of interest" description="Disordered" evidence="1">
    <location>
        <begin position="682"/>
        <end position="726"/>
    </location>
</feature>
<organism evidence="2 3">
    <name type="scientific">Leishmania mexicana (strain MHOM/GT/2001/U1103)</name>
    <dbReference type="NCBI Taxonomy" id="929439"/>
    <lineage>
        <taxon>Eukaryota</taxon>
        <taxon>Discoba</taxon>
        <taxon>Euglenozoa</taxon>
        <taxon>Kinetoplastea</taxon>
        <taxon>Metakinetoplastina</taxon>
        <taxon>Trypanosomatida</taxon>
        <taxon>Trypanosomatidae</taxon>
        <taxon>Leishmaniinae</taxon>
        <taxon>Leishmania</taxon>
    </lineage>
</organism>
<feature type="region of interest" description="Disordered" evidence="1">
    <location>
        <begin position="1"/>
        <end position="22"/>
    </location>
</feature>